<accession>A0AAW8R090</accession>
<comment type="caution">
    <text evidence="1">The sequence shown here is derived from an EMBL/GenBank/DDBJ whole genome shotgun (WGS) entry which is preliminary data.</text>
</comment>
<evidence type="ECO:0000313" key="1">
    <source>
        <dbReference type="EMBL" id="MDT0581819.1"/>
    </source>
</evidence>
<dbReference type="PROSITE" id="PS51257">
    <property type="entry name" value="PROKAR_LIPOPROTEIN"/>
    <property type="match status" value="1"/>
</dbReference>
<organism evidence="1 2">
    <name type="scientific">Brumicola blandensis</name>
    <dbReference type="NCBI Taxonomy" id="3075611"/>
    <lineage>
        <taxon>Bacteria</taxon>
        <taxon>Pseudomonadati</taxon>
        <taxon>Pseudomonadota</taxon>
        <taxon>Gammaproteobacteria</taxon>
        <taxon>Alteromonadales</taxon>
        <taxon>Alteromonadaceae</taxon>
        <taxon>Brumicola</taxon>
    </lineage>
</organism>
<dbReference type="RefSeq" id="WP_311360592.1">
    <property type="nucleotide sequence ID" value="NZ_JAVRIE010000001.1"/>
</dbReference>
<keyword evidence="2" id="KW-1185">Reference proteome</keyword>
<name>A0AAW8R090_9ALTE</name>
<dbReference type="EMBL" id="JAVRIE010000001">
    <property type="protein sequence ID" value="MDT0581819.1"/>
    <property type="molecule type" value="Genomic_DNA"/>
</dbReference>
<dbReference type="AlphaFoldDB" id="A0AAW8R090"/>
<proteinExistence type="predicted"/>
<gene>
    <name evidence="1" type="ORF">RM544_04645</name>
</gene>
<evidence type="ECO:0008006" key="3">
    <source>
        <dbReference type="Google" id="ProtNLM"/>
    </source>
</evidence>
<protein>
    <recommendedName>
        <fullName evidence="3">Lipoprotein</fullName>
    </recommendedName>
</protein>
<sequence length="116" mass="13232">MKRLLIFVPFLFLLAGCSRLEVIDGNCVELSDDYHDNFSKIQELSKYLGFKAPLNAVGNIAANGEMLLIVHGKNRSISCLRQNQDKKVEFLLKDGSDEIIQDWVTHEQHKLLTWGE</sequence>
<reference evidence="1 2" key="1">
    <citation type="submission" date="2023-09" db="EMBL/GenBank/DDBJ databases">
        <authorList>
            <person name="Rey-Velasco X."/>
        </authorList>
    </citation>
    <scope>NUCLEOTIDE SEQUENCE [LARGE SCALE GENOMIC DNA]</scope>
    <source>
        <strain evidence="1 2">W409</strain>
    </source>
</reference>
<dbReference type="Proteomes" id="UP001249020">
    <property type="component" value="Unassembled WGS sequence"/>
</dbReference>
<evidence type="ECO:0000313" key="2">
    <source>
        <dbReference type="Proteomes" id="UP001249020"/>
    </source>
</evidence>